<keyword evidence="2" id="KW-1185">Reference proteome</keyword>
<dbReference type="STRING" id="471514.AN477_10715"/>
<accession>A0A0P9CVS3</accession>
<name>A0A0P9CVS3_9BACL</name>
<sequence>MCLCLPDNMAARRALGSNHFRYSIEAGLGDSHETCMQLGIHTFPGLIDPTSLGGDNQQKSVDVNSLPSAYQTLGDAGLDDCRLVDIARVAVGDPYVGAVTGCFVVSEITHLLNGGPLFYIIQGDLRDLGDIKSVEQRGHQHFTTMAIQIV</sequence>
<proteinExistence type="predicted"/>
<protein>
    <submittedName>
        <fullName evidence="1">Uncharacterized protein</fullName>
    </submittedName>
</protein>
<dbReference type="EMBL" id="LJCO01000045">
    <property type="protein sequence ID" value="KPV43836.1"/>
    <property type="molecule type" value="Genomic_DNA"/>
</dbReference>
<reference evidence="1 2" key="1">
    <citation type="submission" date="2015-09" db="EMBL/GenBank/DDBJ databases">
        <title>Draft genome sequence of Alicyclobacillus ferrooxydans DSM 22381.</title>
        <authorList>
            <person name="Hemp J."/>
        </authorList>
    </citation>
    <scope>NUCLEOTIDE SEQUENCE [LARGE SCALE GENOMIC DNA]</scope>
    <source>
        <strain evidence="1 2">TC-34</strain>
    </source>
</reference>
<dbReference type="PATRIC" id="fig|471514.4.peg.5210"/>
<evidence type="ECO:0000313" key="1">
    <source>
        <dbReference type="EMBL" id="KPV43836.1"/>
    </source>
</evidence>
<comment type="caution">
    <text evidence="1">The sequence shown here is derived from an EMBL/GenBank/DDBJ whole genome shotgun (WGS) entry which is preliminary data.</text>
</comment>
<gene>
    <name evidence="1" type="ORF">AN477_10715</name>
</gene>
<dbReference type="AlphaFoldDB" id="A0A0P9CVS3"/>
<evidence type="ECO:0000313" key="2">
    <source>
        <dbReference type="Proteomes" id="UP000050482"/>
    </source>
</evidence>
<organism evidence="1 2">
    <name type="scientific">Alicyclobacillus ferrooxydans</name>
    <dbReference type="NCBI Taxonomy" id="471514"/>
    <lineage>
        <taxon>Bacteria</taxon>
        <taxon>Bacillati</taxon>
        <taxon>Bacillota</taxon>
        <taxon>Bacilli</taxon>
        <taxon>Bacillales</taxon>
        <taxon>Alicyclobacillaceae</taxon>
        <taxon>Alicyclobacillus</taxon>
    </lineage>
</organism>
<dbReference type="Proteomes" id="UP000050482">
    <property type="component" value="Unassembled WGS sequence"/>
</dbReference>